<dbReference type="PROSITE" id="PS50192">
    <property type="entry name" value="T_SNARE"/>
    <property type="match status" value="1"/>
</dbReference>
<organism evidence="4 5">
    <name type="scientific">Lactuca sativa</name>
    <name type="common">Garden lettuce</name>
    <dbReference type="NCBI Taxonomy" id="4236"/>
    <lineage>
        <taxon>Eukaryota</taxon>
        <taxon>Viridiplantae</taxon>
        <taxon>Streptophyta</taxon>
        <taxon>Embryophyta</taxon>
        <taxon>Tracheophyta</taxon>
        <taxon>Spermatophyta</taxon>
        <taxon>Magnoliopsida</taxon>
        <taxon>eudicotyledons</taxon>
        <taxon>Gunneridae</taxon>
        <taxon>Pentapetalae</taxon>
        <taxon>asterids</taxon>
        <taxon>campanulids</taxon>
        <taxon>Asterales</taxon>
        <taxon>Asteraceae</taxon>
        <taxon>Cichorioideae</taxon>
        <taxon>Cichorieae</taxon>
        <taxon>Lactucinae</taxon>
        <taxon>Lactuca</taxon>
    </lineage>
</organism>
<comment type="similarity">
    <text evidence="1">Belongs to the syntaxin family.</text>
</comment>
<dbReference type="Gene3D" id="1.20.5.110">
    <property type="match status" value="1"/>
</dbReference>
<dbReference type="CDD" id="cd15841">
    <property type="entry name" value="SNARE_Qc"/>
    <property type="match status" value="1"/>
</dbReference>
<evidence type="ECO:0000313" key="5">
    <source>
        <dbReference type="Proteomes" id="UP000235145"/>
    </source>
</evidence>
<dbReference type="Proteomes" id="UP000235145">
    <property type="component" value="Unassembled WGS sequence"/>
</dbReference>
<accession>A0A9R1XR12</accession>
<reference evidence="4 5" key="1">
    <citation type="journal article" date="2017" name="Nat. Commun.">
        <title>Genome assembly with in vitro proximity ligation data and whole-genome triplication in lettuce.</title>
        <authorList>
            <person name="Reyes-Chin-Wo S."/>
            <person name="Wang Z."/>
            <person name="Yang X."/>
            <person name="Kozik A."/>
            <person name="Arikit S."/>
            <person name="Song C."/>
            <person name="Xia L."/>
            <person name="Froenicke L."/>
            <person name="Lavelle D.O."/>
            <person name="Truco M.J."/>
            <person name="Xia R."/>
            <person name="Zhu S."/>
            <person name="Xu C."/>
            <person name="Xu H."/>
            <person name="Xu X."/>
            <person name="Cox K."/>
            <person name="Korf I."/>
            <person name="Meyers B.C."/>
            <person name="Michelmore R.W."/>
        </authorList>
    </citation>
    <scope>NUCLEOTIDE SEQUENCE [LARGE SCALE GENOMIC DNA]</scope>
    <source>
        <strain evidence="5">cv. Salinas</strain>
        <tissue evidence="4">Seedlings</tissue>
    </source>
</reference>
<dbReference type="GO" id="GO:0005484">
    <property type="term" value="F:SNAP receptor activity"/>
    <property type="evidence" value="ECO:0007669"/>
    <property type="project" value="InterPro"/>
</dbReference>
<name>A0A9R1XR12_LACSA</name>
<dbReference type="InterPro" id="IPR000727">
    <property type="entry name" value="T_SNARE_dom"/>
</dbReference>
<evidence type="ECO:0000259" key="3">
    <source>
        <dbReference type="PROSITE" id="PS50192"/>
    </source>
</evidence>
<dbReference type="PANTHER" id="PTHR19305:SF35">
    <property type="entry name" value="SYNTAXIN-72"/>
    <property type="match status" value="1"/>
</dbReference>
<dbReference type="EMBL" id="NBSK02000003">
    <property type="protein sequence ID" value="KAJ0218659.1"/>
    <property type="molecule type" value="Genomic_DNA"/>
</dbReference>
<dbReference type="SUPFAM" id="SSF58038">
    <property type="entry name" value="SNARE fusion complex"/>
    <property type="match status" value="1"/>
</dbReference>
<sequence length="283" mass="33010">MNLIDIVFRVDAICKKYEKYDIDKQRELNTYGDDAFASLLASLDSQIEAALRKSEKASMETNRATIVAMNAEIRRMKVRLMEDVPKLEKLAKKKVKGLSREELTARCDVVLALPERIQEIPDGAISVDRIFGDSYFQRSQESNEFRSEYEMRKIKQDEGLNVISEGLDTLKNLAHEMNEELDKQVPLMDEIEDKVDKVTSDIRNTNMKLRQTLLKLLKRLSLVTFDMKCIKVTRRVVYPTRRVESDWPHEFNNQLDKSERRLAELVLCEETLNLWVHVLFKGH</sequence>
<keyword evidence="5" id="KW-1185">Reference proteome</keyword>
<evidence type="ECO:0000256" key="2">
    <source>
        <dbReference type="ARBA" id="ARBA00022927"/>
    </source>
</evidence>
<keyword evidence="2" id="KW-0813">Transport</keyword>
<evidence type="ECO:0000313" key="4">
    <source>
        <dbReference type="EMBL" id="KAJ0218659.1"/>
    </source>
</evidence>
<evidence type="ECO:0000256" key="1">
    <source>
        <dbReference type="ARBA" id="ARBA00009063"/>
    </source>
</evidence>
<keyword evidence="2" id="KW-0653">Protein transport</keyword>
<dbReference type="PANTHER" id="PTHR19305">
    <property type="entry name" value="SYNAPTOSOMAL ASSOCIATED PROTEIN"/>
    <property type="match status" value="1"/>
</dbReference>
<gene>
    <name evidence="4" type="ORF">LSAT_V11C300156510</name>
</gene>
<dbReference type="PROSITE" id="PS00914">
    <property type="entry name" value="SYNTAXIN"/>
    <property type="match status" value="1"/>
</dbReference>
<feature type="domain" description="T-SNARE coiled-coil homology" evidence="3">
    <location>
        <begin position="150"/>
        <end position="212"/>
    </location>
</feature>
<dbReference type="AlphaFoldDB" id="A0A9R1XR12"/>
<dbReference type="GO" id="GO:0006886">
    <property type="term" value="P:intracellular protein transport"/>
    <property type="evidence" value="ECO:0007669"/>
    <property type="project" value="InterPro"/>
</dbReference>
<dbReference type="GO" id="GO:0016020">
    <property type="term" value="C:membrane"/>
    <property type="evidence" value="ECO:0007669"/>
    <property type="project" value="InterPro"/>
</dbReference>
<proteinExistence type="inferred from homology"/>
<protein>
    <recommendedName>
        <fullName evidence="3">t-SNARE coiled-coil homology domain-containing protein</fullName>
    </recommendedName>
</protein>
<comment type="caution">
    <text evidence="4">The sequence shown here is derived from an EMBL/GenBank/DDBJ whole genome shotgun (WGS) entry which is preliminary data.</text>
</comment>
<dbReference type="InterPro" id="IPR006012">
    <property type="entry name" value="Syntaxin/epimorphin_CS"/>
</dbReference>